<sequence length="57" mass="6538">MEISESTENIQEYENHGMKLEPAAMFESNHHHGRQSREEGMNGEYAEVRTICEDAPS</sequence>
<dbReference type="Proteomes" id="UP001196413">
    <property type="component" value="Unassembled WGS sequence"/>
</dbReference>
<evidence type="ECO:0000313" key="2">
    <source>
        <dbReference type="EMBL" id="KAJ1373317.1"/>
    </source>
</evidence>
<reference evidence="2" key="1">
    <citation type="submission" date="2021-06" db="EMBL/GenBank/DDBJ databases">
        <title>Parelaphostrongylus tenuis whole genome reference sequence.</title>
        <authorList>
            <person name="Garwood T.J."/>
            <person name="Larsen P.A."/>
            <person name="Fountain-Jones N.M."/>
            <person name="Garbe J.R."/>
            <person name="Macchietto M.G."/>
            <person name="Kania S.A."/>
            <person name="Gerhold R.W."/>
            <person name="Richards J.E."/>
            <person name="Wolf T.M."/>
        </authorList>
    </citation>
    <scope>NUCLEOTIDE SEQUENCE</scope>
    <source>
        <strain evidence="2">MNPRO001-30</strain>
        <tissue evidence="2">Meninges</tissue>
    </source>
</reference>
<name>A0AAD5RBT4_PARTN</name>
<accession>A0AAD5RBT4</accession>
<dbReference type="EMBL" id="JAHQIW010007263">
    <property type="protein sequence ID" value="KAJ1373317.1"/>
    <property type="molecule type" value="Genomic_DNA"/>
</dbReference>
<proteinExistence type="predicted"/>
<organism evidence="2 3">
    <name type="scientific">Parelaphostrongylus tenuis</name>
    <name type="common">Meningeal worm</name>
    <dbReference type="NCBI Taxonomy" id="148309"/>
    <lineage>
        <taxon>Eukaryota</taxon>
        <taxon>Metazoa</taxon>
        <taxon>Ecdysozoa</taxon>
        <taxon>Nematoda</taxon>
        <taxon>Chromadorea</taxon>
        <taxon>Rhabditida</taxon>
        <taxon>Rhabditina</taxon>
        <taxon>Rhabditomorpha</taxon>
        <taxon>Strongyloidea</taxon>
        <taxon>Metastrongylidae</taxon>
        <taxon>Parelaphostrongylus</taxon>
    </lineage>
</organism>
<keyword evidence="3" id="KW-1185">Reference proteome</keyword>
<evidence type="ECO:0000313" key="3">
    <source>
        <dbReference type="Proteomes" id="UP001196413"/>
    </source>
</evidence>
<protein>
    <submittedName>
        <fullName evidence="2">Uncharacterized protein</fullName>
    </submittedName>
</protein>
<comment type="caution">
    <text evidence="2">The sequence shown here is derived from an EMBL/GenBank/DDBJ whole genome shotgun (WGS) entry which is preliminary data.</text>
</comment>
<evidence type="ECO:0000256" key="1">
    <source>
        <dbReference type="SAM" id="MobiDB-lite"/>
    </source>
</evidence>
<feature type="compositionally biased region" description="Basic and acidic residues" evidence="1">
    <location>
        <begin position="35"/>
        <end position="57"/>
    </location>
</feature>
<gene>
    <name evidence="2" type="ORF">KIN20_035687</name>
</gene>
<feature type="region of interest" description="Disordered" evidence="1">
    <location>
        <begin position="28"/>
        <end position="57"/>
    </location>
</feature>
<dbReference type="AlphaFoldDB" id="A0AAD5RBT4"/>